<protein>
    <submittedName>
        <fullName evidence="3">Uncharacterized protein</fullName>
    </submittedName>
</protein>
<name>A0AAE0K5D3_9PEZI</name>
<feature type="transmembrane region" description="Helical" evidence="2">
    <location>
        <begin position="51"/>
        <end position="72"/>
    </location>
</feature>
<keyword evidence="2" id="KW-1133">Transmembrane helix</keyword>
<gene>
    <name evidence="3" type="ORF">B0T24DRAFT_669038</name>
</gene>
<organism evidence="3 4">
    <name type="scientific">Lasiosphaeria ovina</name>
    <dbReference type="NCBI Taxonomy" id="92902"/>
    <lineage>
        <taxon>Eukaryota</taxon>
        <taxon>Fungi</taxon>
        <taxon>Dikarya</taxon>
        <taxon>Ascomycota</taxon>
        <taxon>Pezizomycotina</taxon>
        <taxon>Sordariomycetes</taxon>
        <taxon>Sordariomycetidae</taxon>
        <taxon>Sordariales</taxon>
        <taxon>Lasiosphaeriaceae</taxon>
        <taxon>Lasiosphaeria</taxon>
    </lineage>
</organism>
<reference evidence="3" key="2">
    <citation type="submission" date="2023-06" db="EMBL/GenBank/DDBJ databases">
        <authorList>
            <consortium name="Lawrence Berkeley National Laboratory"/>
            <person name="Haridas S."/>
            <person name="Hensen N."/>
            <person name="Bonometti L."/>
            <person name="Westerberg I."/>
            <person name="Brannstrom I.O."/>
            <person name="Guillou S."/>
            <person name="Cros-Aarteil S."/>
            <person name="Calhoun S."/>
            <person name="Kuo A."/>
            <person name="Mondo S."/>
            <person name="Pangilinan J."/>
            <person name="Riley R."/>
            <person name="Labutti K."/>
            <person name="Andreopoulos B."/>
            <person name="Lipzen A."/>
            <person name="Chen C."/>
            <person name="Yanf M."/>
            <person name="Daum C."/>
            <person name="Ng V."/>
            <person name="Clum A."/>
            <person name="Steindorff A."/>
            <person name="Ohm R."/>
            <person name="Martin F."/>
            <person name="Silar P."/>
            <person name="Natvig D."/>
            <person name="Lalanne C."/>
            <person name="Gautier V."/>
            <person name="Ament-Velasquez S.L."/>
            <person name="Kruys A."/>
            <person name="Hutchinson M.I."/>
            <person name="Powell A.J."/>
            <person name="Barry K."/>
            <person name="Miller A.N."/>
            <person name="Grigoriev I.V."/>
            <person name="Debuchy R."/>
            <person name="Gladieux P."/>
            <person name="Thoren M.H."/>
            <person name="Johannesson H."/>
        </authorList>
    </citation>
    <scope>NUCLEOTIDE SEQUENCE</scope>
    <source>
        <strain evidence="3">CBS 958.72</strain>
    </source>
</reference>
<proteinExistence type="predicted"/>
<feature type="region of interest" description="Disordered" evidence="1">
    <location>
        <begin position="133"/>
        <end position="165"/>
    </location>
</feature>
<evidence type="ECO:0000313" key="3">
    <source>
        <dbReference type="EMBL" id="KAK3369650.1"/>
    </source>
</evidence>
<dbReference type="Proteomes" id="UP001287356">
    <property type="component" value="Unassembled WGS sequence"/>
</dbReference>
<evidence type="ECO:0000256" key="2">
    <source>
        <dbReference type="SAM" id="Phobius"/>
    </source>
</evidence>
<keyword evidence="4" id="KW-1185">Reference proteome</keyword>
<dbReference type="EMBL" id="JAULSN010000006">
    <property type="protein sequence ID" value="KAK3369650.1"/>
    <property type="molecule type" value="Genomic_DNA"/>
</dbReference>
<evidence type="ECO:0000313" key="4">
    <source>
        <dbReference type="Proteomes" id="UP001287356"/>
    </source>
</evidence>
<keyword evidence="2" id="KW-0472">Membrane</keyword>
<dbReference type="AlphaFoldDB" id="A0AAE0K5D3"/>
<comment type="caution">
    <text evidence="3">The sequence shown here is derived from an EMBL/GenBank/DDBJ whole genome shotgun (WGS) entry which is preliminary data.</text>
</comment>
<evidence type="ECO:0000256" key="1">
    <source>
        <dbReference type="SAM" id="MobiDB-lite"/>
    </source>
</evidence>
<keyword evidence="2" id="KW-0812">Transmembrane</keyword>
<sequence>MPSNTNIRVLLSTLSPYGSLPQTTGTPFDPTSIFTDTNKAVVEIANTQMKIGLGVGISVAGLFIIALVWLLLRRRRRNPLRQNDNNIIVHNYNGEYGFAAKSELPTESIPVTTHPATASPAKVYQPLLSVEMDGATTPEMGGTRTPEMEAGSLPPQSHWQRHELG</sequence>
<accession>A0AAE0K5D3</accession>
<reference evidence="3" key="1">
    <citation type="journal article" date="2023" name="Mol. Phylogenet. Evol.">
        <title>Genome-scale phylogeny and comparative genomics of the fungal order Sordariales.</title>
        <authorList>
            <person name="Hensen N."/>
            <person name="Bonometti L."/>
            <person name="Westerberg I."/>
            <person name="Brannstrom I.O."/>
            <person name="Guillou S."/>
            <person name="Cros-Aarteil S."/>
            <person name="Calhoun S."/>
            <person name="Haridas S."/>
            <person name="Kuo A."/>
            <person name="Mondo S."/>
            <person name="Pangilinan J."/>
            <person name="Riley R."/>
            <person name="LaButti K."/>
            <person name="Andreopoulos B."/>
            <person name="Lipzen A."/>
            <person name="Chen C."/>
            <person name="Yan M."/>
            <person name="Daum C."/>
            <person name="Ng V."/>
            <person name="Clum A."/>
            <person name="Steindorff A."/>
            <person name="Ohm R.A."/>
            <person name="Martin F."/>
            <person name="Silar P."/>
            <person name="Natvig D.O."/>
            <person name="Lalanne C."/>
            <person name="Gautier V."/>
            <person name="Ament-Velasquez S.L."/>
            <person name="Kruys A."/>
            <person name="Hutchinson M.I."/>
            <person name="Powell A.J."/>
            <person name="Barry K."/>
            <person name="Miller A.N."/>
            <person name="Grigoriev I.V."/>
            <person name="Debuchy R."/>
            <person name="Gladieux P."/>
            <person name="Hiltunen Thoren M."/>
            <person name="Johannesson H."/>
        </authorList>
    </citation>
    <scope>NUCLEOTIDE SEQUENCE</scope>
    <source>
        <strain evidence="3">CBS 958.72</strain>
    </source>
</reference>